<feature type="transmembrane region" description="Helical" evidence="7">
    <location>
        <begin position="250"/>
        <end position="268"/>
    </location>
</feature>
<dbReference type="PROSITE" id="PS50929">
    <property type="entry name" value="ABC_TM1F"/>
    <property type="match status" value="1"/>
</dbReference>
<dbReference type="InterPro" id="IPR011527">
    <property type="entry name" value="ABC1_TM_dom"/>
</dbReference>
<dbReference type="PATRIC" id="fig|1423796.3.peg.386"/>
<dbReference type="GO" id="GO:0016887">
    <property type="term" value="F:ATP hydrolysis activity"/>
    <property type="evidence" value="ECO:0007669"/>
    <property type="project" value="InterPro"/>
</dbReference>
<comment type="subcellular location">
    <subcellularLocation>
        <location evidence="1">Cell membrane</location>
        <topology evidence="1">Multi-pass membrane protein</topology>
    </subcellularLocation>
</comment>
<dbReference type="NCBIfam" id="TIGR02868">
    <property type="entry name" value="CydC"/>
    <property type="match status" value="1"/>
</dbReference>
<dbReference type="InterPro" id="IPR039421">
    <property type="entry name" value="Type_1_exporter"/>
</dbReference>
<feature type="transmembrane region" description="Helical" evidence="7">
    <location>
        <begin position="134"/>
        <end position="156"/>
    </location>
</feature>
<dbReference type="Pfam" id="PF00005">
    <property type="entry name" value="ABC_tran"/>
    <property type="match status" value="1"/>
</dbReference>
<evidence type="ECO:0000256" key="1">
    <source>
        <dbReference type="ARBA" id="ARBA00004651"/>
    </source>
</evidence>
<keyword evidence="2 7" id="KW-0812">Transmembrane</keyword>
<dbReference type="AlphaFoldDB" id="A0A0R2D6L6"/>
<protein>
    <submittedName>
        <fullName evidence="10">Cytochrome D ABC transporter, ATP-binding and permease protein</fullName>
    </submittedName>
</protein>
<dbReference type="PANTHER" id="PTHR24221:SF653">
    <property type="entry name" value="TRANSPORT ATP-BINDING PROTEIN CYDC"/>
    <property type="match status" value="1"/>
</dbReference>
<proteinExistence type="predicted"/>
<gene>
    <name evidence="10" type="ORF">FC24_GL000374</name>
</gene>
<dbReference type="EMBL" id="AYYI01000015">
    <property type="protein sequence ID" value="KRM99408.1"/>
    <property type="molecule type" value="Genomic_DNA"/>
</dbReference>
<dbReference type="PROSITE" id="PS00211">
    <property type="entry name" value="ABC_TRANSPORTER_1"/>
    <property type="match status" value="1"/>
</dbReference>
<evidence type="ECO:0000256" key="7">
    <source>
        <dbReference type="SAM" id="Phobius"/>
    </source>
</evidence>
<dbReference type="RefSeq" id="WP_057873290.1">
    <property type="nucleotide sequence ID" value="NZ_AYYI01000015.1"/>
</dbReference>
<feature type="domain" description="ABC transporter" evidence="8">
    <location>
        <begin position="340"/>
        <end position="572"/>
    </location>
</feature>
<accession>A0A0R2D6L6</accession>
<evidence type="ECO:0000313" key="11">
    <source>
        <dbReference type="Proteomes" id="UP000051638"/>
    </source>
</evidence>
<evidence type="ECO:0000256" key="3">
    <source>
        <dbReference type="ARBA" id="ARBA00022741"/>
    </source>
</evidence>
<dbReference type="SUPFAM" id="SSF52540">
    <property type="entry name" value="P-loop containing nucleoside triphosphate hydrolases"/>
    <property type="match status" value="1"/>
</dbReference>
<evidence type="ECO:0000256" key="6">
    <source>
        <dbReference type="ARBA" id="ARBA00023136"/>
    </source>
</evidence>
<comment type="caution">
    <text evidence="10">The sequence shown here is derived from an EMBL/GenBank/DDBJ whole genome shotgun (WGS) entry which is preliminary data.</text>
</comment>
<dbReference type="GO" id="GO:0034775">
    <property type="term" value="P:glutathione transmembrane transport"/>
    <property type="evidence" value="ECO:0007669"/>
    <property type="project" value="InterPro"/>
</dbReference>
<feature type="transmembrane region" description="Helical" evidence="7">
    <location>
        <begin position="21"/>
        <end position="46"/>
    </location>
</feature>
<sequence>MKKPLKHDTWVKPYMTKYKGLLTLILVLGLATFICGGALMFTSGYLISKSATRPENILLIYVPVVLTRAFGIARPVFRYVERLTSHNWVLKVTSDLRKRLYQTLARDASFFQQHFKTGDILGILADDLGHLQNLYLRTIFPTLVSWLLYVVIVIAIGYFSWFFALGIALLLFVIVVLMPLVSVAVQGARTQRQKQLQHDLYTDMTDDVLGLSDWVISGRQTDFEKRPQPTLKAARQNTLAIRRFEWWRDFLIQFIFGLVVLVIIVWTNQQFTANQSMANWIGAFVLCLFPLVDAFAPVSQGVQEWPLYRTSVERLNALKPVQRDLPQQQTLAAPVANIDFNAVDFRYTAEQALLLKQFSLHIHAGEKIAILGPSGAGKTTLLNLLLGELTPQAGQVSINQVPITALQKQRAQLIGMLDQKPFLFNTSVMNNIRLGKLNASDSAIMTALEAVELGPLMQRLPEGANTVVEEAGARFSGGEQQRLALARVLLQDAPITLLDEPTVGLDPITEKALLKTIFNVLQTKTVIWITHHLQGIEHADQIIFLEHGQIAMQGSPRELYRTNARFRKLYQMDQGLV</sequence>
<dbReference type="GO" id="GO:0045454">
    <property type="term" value="P:cell redox homeostasis"/>
    <property type="evidence" value="ECO:0007669"/>
    <property type="project" value="InterPro"/>
</dbReference>
<dbReference type="GO" id="GO:0005524">
    <property type="term" value="F:ATP binding"/>
    <property type="evidence" value="ECO:0007669"/>
    <property type="project" value="UniProtKB-KW"/>
</dbReference>
<evidence type="ECO:0000256" key="5">
    <source>
        <dbReference type="ARBA" id="ARBA00022989"/>
    </source>
</evidence>
<name>A0A0R2D6L6_9LACO</name>
<dbReference type="GO" id="GO:0005886">
    <property type="term" value="C:plasma membrane"/>
    <property type="evidence" value="ECO:0007669"/>
    <property type="project" value="UniProtKB-SubCell"/>
</dbReference>
<evidence type="ECO:0000259" key="9">
    <source>
        <dbReference type="PROSITE" id="PS50929"/>
    </source>
</evidence>
<evidence type="ECO:0000259" key="8">
    <source>
        <dbReference type="PROSITE" id="PS50893"/>
    </source>
</evidence>
<keyword evidence="6 7" id="KW-0472">Membrane</keyword>
<dbReference type="GO" id="GO:0140359">
    <property type="term" value="F:ABC-type transporter activity"/>
    <property type="evidence" value="ECO:0007669"/>
    <property type="project" value="InterPro"/>
</dbReference>
<feature type="transmembrane region" description="Helical" evidence="7">
    <location>
        <begin position="280"/>
        <end position="299"/>
    </location>
</feature>
<dbReference type="InterPro" id="IPR027417">
    <property type="entry name" value="P-loop_NTPase"/>
</dbReference>
<keyword evidence="11" id="KW-1185">Reference proteome</keyword>
<dbReference type="PROSITE" id="PS50893">
    <property type="entry name" value="ABC_TRANSPORTER_2"/>
    <property type="match status" value="1"/>
</dbReference>
<dbReference type="InterPro" id="IPR003439">
    <property type="entry name" value="ABC_transporter-like_ATP-bd"/>
</dbReference>
<dbReference type="GO" id="GO:0034040">
    <property type="term" value="F:ATPase-coupled lipid transmembrane transporter activity"/>
    <property type="evidence" value="ECO:0007669"/>
    <property type="project" value="TreeGrafter"/>
</dbReference>
<dbReference type="PANTHER" id="PTHR24221">
    <property type="entry name" value="ATP-BINDING CASSETTE SUB-FAMILY B"/>
    <property type="match status" value="1"/>
</dbReference>
<feature type="transmembrane region" description="Helical" evidence="7">
    <location>
        <begin position="58"/>
        <end position="77"/>
    </location>
</feature>
<dbReference type="Gene3D" id="1.20.1560.10">
    <property type="entry name" value="ABC transporter type 1, transmembrane domain"/>
    <property type="match status" value="1"/>
</dbReference>
<feature type="domain" description="ABC transmembrane type-1" evidence="9">
    <location>
        <begin position="24"/>
        <end position="310"/>
    </location>
</feature>
<keyword evidence="3" id="KW-0547">Nucleotide-binding</keyword>
<dbReference type="Proteomes" id="UP000051638">
    <property type="component" value="Unassembled WGS sequence"/>
</dbReference>
<dbReference type="Gene3D" id="3.40.50.300">
    <property type="entry name" value="P-loop containing nucleotide triphosphate hydrolases"/>
    <property type="match status" value="1"/>
</dbReference>
<reference evidence="10 11" key="1">
    <citation type="journal article" date="2015" name="Genome Announc.">
        <title>Expanding the biotechnology potential of lactobacilli through comparative genomics of 213 strains and associated genera.</title>
        <authorList>
            <person name="Sun Z."/>
            <person name="Harris H.M."/>
            <person name="McCann A."/>
            <person name="Guo C."/>
            <person name="Argimon S."/>
            <person name="Zhang W."/>
            <person name="Yang X."/>
            <person name="Jeffery I.B."/>
            <person name="Cooney J.C."/>
            <person name="Kagawa T.F."/>
            <person name="Liu W."/>
            <person name="Song Y."/>
            <person name="Salvetti E."/>
            <person name="Wrobel A."/>
            <person name="Rasinkangas P."/>
            <person name="Parkhill J."/>
            <person name="Rea M.C."/>
            <person name="O'Sullivan O."/>
            <person name="Ritari J."/>
            <person name="Douillard F.P."/>
            <person name="Paul Ross R."/>
            <person name="Yang R."/>
            <person name="Briner A.E."/>
            <person name="Felis G.E."/>
            <person name="de Vos W.M."/>
            <person name="Barrangou R."/>
            <person name="Klaenhammer T.R."/>
            <person name="Caufield P.W."/>
            <person name="Cui Y."/>
            <person name="Zhang H."/>
            <person name="O'Toole P.W."/>
        </authorList>
    </citation>
    <scope>NUCLEOTIDE SEQUENCE [LARGE SCALE GENOMIC DNA]</scope>
    <source>
        <strain evidence="10 11">DSM 20253</strain>
    </source>
</reference>
<dbReference type="SUPFAM" id="SSF90123">
    <property type="entry name" value="ABC transporter transmembrane region"/>
    <property type="match status" value="1"/>
</dbReference>
<evidence type="ECO:0000256" key="2">
    <source>
        <dbReference type="ARBA" id="ARBA00022692"/>
    </source>
</evidence>
<dbReference type="InterPro" id="IPR014223">
    <property type="entry name" value="ABC_CydC/D"/>
</dbReference>
<evidence type="ECO:0000313" key="10">
    <source>
        <dbReference type="EMBL" id="KRM99408.1"/>
    </source>
</evidence>
<dbReference type="InterPro" id="IPR036640">
    <property type="entry name" value="ABC1_TM_sf"/>
</dbReference>
<keyword evidence="5 7" id="KW-1133">Transmembrane helix</keyword>
<evidence type="ECO:0000256" key="4">
    <source>
        <dbReference type="ARBA" id="ARBA00022840"/>
    </source>
</evidence>
<dbReference type="SMART" id="SM00382">
    <property type="entry name" value="AAA"/>
    <property type="match status" value="1"/>
</dbReference>
<dbReference type="Pfam" id="PF00664">
    <property type="entry name" value="ABC_membrane"/>
    <property type="match status" value="1"/>
</dbReference>
<dbReference type="STRING" id="1423796.FC24_GL000374"/>
<dbReference type="OrthoDB" id="9802264at2"/>
<dbReference type="InterPro" id="IPR003593">
    <property type="entry name" value="AAA+_ATPase"/>
</dbReference>
<keyword evidence="4 10" id="KW-0067">ATP-binding</keyword>
<dbReference type="InterPro" id="IPR017871">
    <property type="entry name" value="ABC_transporter-like_CS"/>
</dbReference>
<feature type="transmembrane region" description="Helical" evidence="7">
    <location>
        <begin position="162"/>
        <end position="185"/>
    </location>
</feature>
<organism evidence="10 11">
    <name type="scientific">Loigolactobacillus rennini DSM 20253</name>
    <dbReference type="NCBI Taxonomy" id="1423796"/>
    <lineage>
        <taxon>Bacteria</taxon>
        <taxon>Bacillati</taxon>
        <taxon>Bacillota</taxon>
        <taxon>Bacilli</taxon>
        <taxon>Lactobacillales</taxon>
        <taxon>Lactobacillaceae</taxon>
        <taxon>Loigolactobacillus</taxon>
    </lineage>
</organism>